<keyword evidence="5" id="KW-1185">Reference proteome</keyword>
<feature type="compositionally biased region" description="Pro residues" evidence="1">
    <location>
        <begin position="287"/>
        <end position="317"/>
    </location>
</feature>
<reference evidence="3 4" key="3">
    <citation type="submission" date="2020-08" db="EMBL/GenBank/DDBJ databases">
        <title>Sequencing the genomes of 1000 actinobacteria strains.</title>
        <authorList>
            <person name="Klenk H.-P."/>
        </authorList>
    </citation>
    <scope>NUCLEOTIDE SEQUENCE [LARGE SCALE GENOMIC DNA]</scope>
    <source>
        <strain evidence="3 4">DSM 44772</strain>
    </source>
</reference>
<evidence type="ECO:0000256" key="1">
    <source>
        <dbReference type="SAM" id="MobiDB-lite"/>
    </source>
</evidence>
<reference evidence="2" key="4">
    <citation type="submission" date="2023-12" db="EMBL/GenBank/DDBJ databases">
        <authorList>
            <person name="Sun Q."/>
            <person name="Inoue M."/>
        </authorList>
    </citation>
    <scope>NUCLEOTIDE SEQUENCE</scope>
    <source>
        <strain evidence="2">JCM 10667</strain>
    </source>
</reference>
<dbReference type="Proteomes" id="UP000549343">
    <property type="component" value="Unassembled WGS sequence"/>
</dbReference>
<sequence length="365" mass="37109">MALIALAADKGAPGVTTAAVALGAVWPRPVLVAECDQAGGDLVYRLPAAAPETGDGPRDLAAGGGMLNPSRGLLSLAATARRGLRPDQIAEHCQRLVGGLDVLVGTTNAEQAQAMSWLWGPLGRAFAGLDPVDVLADCGRLGAGTPLTELMHEADLVVLLTRATLEQVAHLRERVTALTEELRGGPPIGVLVLADPRDFRGSIAEVDRVLAGARGRGRPADPGERQGAAPPDVTVLGGLALDPKGAELLSGRWGGRLDRSLLIRSAREVAGDLAGRLAAARPAGPVAEPPPAPQSHPVPPPPPPPPMTPPPTTPPATSPSATSPPMVVPPPAPPGAGLSADGQVPASERPPGQVPAGGRHEEGRR</sequence>
<reference evidence="5" key="2">
    <citation type="journal article" date="2019" name="Int. J. Syst. Evol. Microbiol.">
        <title>The Global Catalogue of Microorganisms (GCM) 10K type strain sequencing project: providing services to taxonomists for standard genome sequencing and annotation.</title>
        <authorList>
            <consortium name="The Broad Institute Genomics Platform"/>
            <consortium name="The Broad Institute Genome Sequencing Center for Infectious Disease"/>
            <person name="Wu L."/>
            <person name="Ma J."/>
        </authorList>
    </citation>
    <scope>NUCLEOTIDE SEQUENCE [LARGE SCALE GENOMIC DNA]</scope>
    <source>
        <strain evidence="5">JCM 10667</strain>
    </source>
</reference>
<evidence type="ECO:0008006" key="6">
    <source>
        <dbReference type="Google" id="ProtNLM"/>
    </source>
</evidence>
<proteinExistence type="predicted"/>
<name>A0A7W7IJ17_9ACTN</name>
<reference evidence="2" key="1">
    <citation type="journal article" date="2014" name="Int. J. Syst. Evol. Microbiol.">
        <title>Complete genome of a new Firmicutes species belonging to the dominant human colonic microbiota ('Ruminococcus bicirculans') reveals two chromosomes and a selective capacity to utilize plant glucans.</title>
        <authorList>
            <consortium name="NISC Comparative Sequencing Program"/>
            <person name="Wegmann U."/>
            <person name="Louis P."/>
            <person name="Goesmann A."/>
            <person name="Henrissat B."/>
            <person name="Duncan S.H."/>
            <person name="Flint H.J."/>
        </authorList>
    </citation>
    <scope>NUCLEOTIDE SEQUENCE</scope>
    <source>
        <strain evidence="2">JCM 10667</strain>
    </source>
</reference>
<dbReference type="Proteomes" id="UP001501427">
    <property type="component" value="Unassembled WGS sequence"/>
</dbReference>
<dbReference type="RefSeq" id="WP_229808180.1">
    <property type="nucleotide sequence ID" value="NZ_BAAAHD010000084.1"/>
</dbReference>
<accession>A0A7W7IJ17</accession>
<protein>
    <recommendedName>
        <fullName evidence="6">MinD-like ATPase involved in chromosome partitioning or flagellar assembly</fullName>
    </recommendedName>
</protein>
<evidence type="ECO:0000313" key="4">
    <source>
        <dbReference type="Proteomes" id="UP000549343"/>
    </source>
</evidence>
<evidence type="ECO:0000313" key="2">
    <source>
        <dbReference type="EMBL" id="GAA0596262.1"/>
    </source>
</evidence>
<evidence type="ECO:0000313" key="3">
    <source>
        <dbReference type="EMBL" id="MBB4778029.1"/>
    </source>
</evidence>
<organism evidence="3 4">
    <name type="scientific">Actinomadura livida</name>
    <dbReference type="NCBI Taxonomy" id="79909"/>
    <lineage>
        <taxon>Bacteria</taxon>
        <taxon>Bacillati</taxon>
        <taxon>Actinomycetota</taxon>
        <taxon>Actinomycetes</taxon>
        <taxon>Streptosporangiales</taxon>
        <taxon>Thermomonosporaceae</taxon>
        <taxon>Actinomadura</taxon>
    </lineage>
</organism>
<dbReference type="Gene3D" id="3.40.50.300">
    <property type="entry name" value="P-loop containing nucleotide triphosphate hydrolases"/>
    <property type="match status" value="1"/>
</dbReference>
<feature type="region of interest" description="Disordered" evidence="1">
    <location>
        <begin position="280"/>
        <end position="365"/>
    </location>
</feature>
<dbReference type="AlphaFoldDB" id="A0A7W7IJ17"/>
<dbReference type="InterPro" id="IPR027417">
    <property type="entry name" value="P-loop_NTPase"/>
</dbReference>
<comment type="caution">
    <text evidence="3">The sequence shown here is derived from an EMBL/GenBank/DDBJ whole genome shotgun (WGS) entry which is preliminary data.</text>
</comment>
<dbReference type="EMBL" id="JACHMV010000001">
    <property type="protein sequence ID" value="MBB4778029.1"/>
    <property type="molecule type" value="Genomic_DNA"/>
</dbReference>
<evidence type="ECO:0000313" key="5">
    <source>
        <dbReference type="Proteomes" id="UP001501427"/>
    </source>
</evidence>
<gene>
    <name evidence="3" type="ORF">F4557_006447</name>
    <name evidence="2" type="ORF">GCM10009546_67930</name>
</gene>
<dbReference type="EMBL" id="BAAAHD010000084">
    <property type="protein sequence ID" value="GAA0596262.1"/>
    <property type="molecule type" value="Genomic_DNA"/>
</dbReference>